<dbReference type="OrthoDB" id="10027823at2759"/>
<dbReference type="HOGENOM" id="CLU_1758822_0_0_1"/>
<dbReference type="GeneID" id="27362975"/>
<evidence type="ECO:0000256" key="2">
    <source>
        <dbReference type="SAM" id="Phobius"/>
    </source>
</evidence>
<feature type="transmembrane region" description="Helical" evidence="2">
    <location>
        <begin position="52"/>
        <end position="74"/>
    </location>
</feature>
<keyword evidence="4" id="KW-1185">Reference proteome</keyword>
<dbReference type="STRING" id="215243.A0A0D2D164"/>
<dbReference type="Proteomes" id="UP000053342">
    <property type="component" value="Unassembled WGS sequence"/>
</dbReference>
<dbReference type="EMBL" id="KN847347">
    <property type="protein sequence ID" value="KIW37003.1"/>
    <property type="molecule type" value="Genomic_DNA"/>
</dbReference>
<dbReference type="AlphaFoldDB" id="A0A0D2D164"/>
<dbReference type="InterPro" id="IPR036259">
    <property type="entry name" value="MFS_trans_sf"/>
</dbReference>
<sequence>MDQGPRAVFLAQVVRPEERTKVMGVVNTVKTIAQGGGPIIAGSLAQKGHFGAVFVLGGMLKASYDLALLGLWLVRRRQEERRQEELQEVADDILLENVDVTMLIREIVMVMSMGTMTMWANQVLGLHLRGSESSQSVVLDPSIVYISW</sequence>
<keyword evidence="2" id="KW-0812">Transmembrane</keyword>
<dbReference type="GO" id="GO:0022857">
    <property type="term" value="F:transmembrane transporter activity"/>
    <property type="evidence" value="ECO:0007669"/>
    <property type="project" value="InterPro"/>
</dbReference>
<keyword evidence="2" id="KW-1133">Transmembrane helix</keyword>
<evidence type="ECO:0000313" key="3">
    <source>
        <dbReference type="EMBL" id="KIW37003.1"/>
    </source>
</evidence>
<dbReference type="RefSeq" id="XP_016257219.1">
    <property type="nucleotide sequence ID" value="XM_016412494.1"/>
</dbReference>
<dbReference type="Gene3D" id="1.20.1250.20">
    <property type="entry name" value="MFS general substrate transporter like domains"/>
    <property type="match status" value="1"/>
</dbReference>
<reference evidence="3 4" key="1">
    <citation type="submission" date="2015-01" db="EMBL/GenBank/DDBJ databases">
        <title>The Genome Sequence of Exophiala oligosperma CBS72588.</title>
        <authorList>
            <consortium name="The Broad Institute Genomics Platform"/>
            <person name="Cuomo C."/>
            <person name="de Hoog S."/>
            <person name="Gorbushina A."/>
            <person name="Stielow B."/>
            <person name="Teixiera M."/>
            <person name="Abouelleil A."/>
            <person name="Chapman S.B."/>
            <person name="Priest M."/>
            <person name="Young S.K."/>
            <person name="Wortman J."/>
            <person name="Nusbaum C."/>
            <person name="Birren B."/>
        </authorList>
    </citation>
    <scope>NUCLEOTIDE SEQUENCE [LARGE SCALE GENOMIC DNA]</scope>
    <source>
        <strain evidence="3 4">CBS 72588</strain>
    </source>
</reference>
<dbReference type="Pfam" id="PF07690">
    <property type="entry name" value="MFS_1"/>
    <property type="match status" value="1"/>
</dbReference>
<name>A0A0D2D164_9EURO</name>
<evidence type="ECO:0000256" key="1">
    <source>
        <dbReference type="ARBA" id="ARBA00004141"/>
    </source>
</evidence>
<protein>
    <recommendedName>
        <fullName evidence="5">Major facilitator superfamily (MFS) profile domain-containing protein</fullName>
    </recommendedName>
</protein>
<dbReference type="SUPFAM" id="SSF103473">
    <property type="entry name" value="MFS general substrate transporter"/>
    <property type="match status" value="1"/>
</dbReference>
<dbReference type="GO" id="GO:0000329">
    <property type="term" value="C:fungal-type vacuole membrane"/>
    <property type="evidence" value="ECO:0007669"/>
    <property type="project" value="TreeGrafter"/>
</dbReference>
<evidence type="ECO:0000313" key="4">
    <source>
        <dbReference type="Proteomes" id="UP000053342"/>
    </source>
</evidence>
<dbReference type="InterPro" id="IPR011701">
    <property type="entry name" value="MFS"/>
</dbReference>
<dbReference type="PANTHER" id="PTHR23520:SF5">
    <property type="entry name" value="TRANSPORTER, PUTATIVE (AFU_ORTHOLOGUE AFUA_3G04000)-RELATED"/>
    <property type="match status" value="1"/>
</dbReference>
<keyword evidence="2" id="KW-0472">Membrane</keyword>
<dbReference type="PANTHER" id="PTHR23520">
    <property type="entry name" value="TRANSPORTER, PUTATIVE (AFU_ORTHOLOGUE AFUA_3G04000)-RELATED"/>
    <property type="match status" value="1"/>
</dbReference>
<evidence type="ECO:0008006" key="5">
    <source>
        <dbReference type="Google" id="ProtNLM"/>
    </source>
</evidence>
<organism evidence="3 4">
    <name type="scientific">Exophiala oligosperma</name>
    <dbReference type="NCBI Taxonomy" id="215243"/>
    <lineage>
        <taxon>Eukaryota</taxon>
        <taxon>Fungi</taxon>
        <taxon>Dikarya</taxon>
        <taxon>Ascomycota</taxon>
        <taxon>Pezizomycotina</taxon>
        <taxon>Eurotiomycetes</taxon>
        <taxon>Chaetothyriomycetidae</taxon>
        <taxon>Chaetothyriales</taxon>
        <taxon>Herpotrichiellaceae</taxon>
        <taxon>Exophiala</taxon>
    </lineage>
</organism>
<proteinExistence type="predicted"/>
<accession>A0A0D2D164</accession>
<comment type="subcellular location">
    <subcellularLocation>
        <location evidence="1">Membrane</location>
        <topology evidence="1">Multi-pass membrane protein</topology>
    </subcellularLocation>
</comment>
<dbReference type="VEuPathDB" id="FungiDB:PV06_10901"/>
<gene>
    <name evidence="3" type="ORF">PV06_10901</name>
</gene>